<dbReference type="AlphaFoldDB" id="A0A3P9CU47"/>
<name>A0A3P9CU47_9CICH</name>
<proteinExistence type="predicted"/>
<dbReference type="Ensembl" id="ENSMZET00005026418.1">
    <property type="protein sequence ID" value="ENSMZEP00005025589.1"/>
    <property type="gene ID" value="ENSMZEG00005019098.1"/>
</dbReference>
<reference evidence="2" key="1">
    <citation type="submission" date="2025-08" db="UniProtKB">
        <authorList>
            <consortium name="Ensembl"/>
        </authorList>
    </citation>
    <scope>IDENTIFICATION</scope>
</reference>
<protein>
    <submittedName>
        <fullName evidence="2">Uncharacterized protein</fullName>
    </submittedName>
</protein>
<evidence type="ECO:0000313" key="2">
    <source>
        <dbReference type="Ensembl" id="ENSMZEP00005025589.1"/>
    </source>
</evidence>
<feature type="compositionally biased region" description="Basic and acidic residues" evidence="1">
    <location>
        <begin position="103"/>
        <end position="112"/>
    </location>
</feature>
<evidence type="ECO:0000256" key="1">
    <source>
        <dbReference type="SAM" id="MobiDB-lite"/>
    </source>
</evidence>
<dbReference type="Proteomes" id="UP000265160">
    <property type="component" value="Unplaced"/>
</dbReference>
<sequence length="112" mass="12862">MACWVINGEMNPSTPNSHALIFKATYKLTFLSVSFCLTAYSIPEISPYKKMKSNFRILADSKIYTRQPSSPHHRNLLTQHTIRHRFSTNVQPPPVAYTSTNNTEKEQHQPQV</sequence>
<reference evidence="2" key="2">
    <citation type="submission" date="2025-09" db="UniProtKB">
        <authorList>
            <consortium name="Ensembl"/>
        </authorList>
    </citation>
    <scope>IDENTIFICATION</scope>
</reference>
<organism evidence="2 3">
    <name type="scientific">Maylandia zebra</name>
    <name type="common">zebra mbuna</name>
    <dbReference type="NCBI Taxonomy" id="106582"/>
    <lineage>
        <taxon>Eukaryota</taxon>
        <taxon>Metazoa</taxon>
        <taxon>Chordata</taxon>
        <taxon>Craniata</taxon>
        <taxon>Vertebrata</taxon>
        <taxon>Euteleostomi</taxon>
        <taxon>Actinopterygii</taxon>
        <taxon>Neopterygii</taxon>
        <taxon>Teleostei</taxon>
        <taxon>Neoteleostei</taxon>
        <taxon>Acanthomorphata</taxon>
        <taxon>Ovalentaria</taxon>
        <taxon>Cichlomorphae</taxon>
        <taxon>Cichliformes</taxon>
        <taxon>Cichlidae</taxon>
        <taxon>African cichlids</taxon>
        <taxon>Pseudocrenilabrinae</taxon>
        <taxon>Haplochromini</taxon>
        <taxon>Maylandia</taxon>
        <taxon>Maylandia zebra complex</taxon>
    </lineage>
</organism>
<feature type="region of interest" description="Disordered" evidence="1">
    <location>
        <begin position="87"/>
        <end position="112"/>
    </location>
</feature>
<accession>A0A3P9CU47</accession>
<evidence type="ECO:0000313" key="3">
    <source>
        <dbReference type="Proteomes" id="UP000265160"/>
    </source>
</evidence>
<dbReference type="GeneTree" id="ENSGT00940000181372"/>
<keyword evidence="3" id="KW-1185">Reference proteome</keyword>